<protein>
    <submittedName>
        <fullName evidence="5">Uncharacterized protein</fullName>
    </submittedName>
</protein>
<evidence type="ECO:0000259" key="4">
    <source>
        <dbReference type="Pfam" id="PF23339"/>
    </source>
</evidence>
<proteinExistence type="predicted"/>
<dbReference type="InterPro" id="IPR055364">
    <property type="entry name" value="PTHB1_CtH_dom"/>
</dbReference>
<evidence type="ECO:0000259" key="2">
    <source>
        <dbReference type="Pfam" id="PF14728"/>
    </source>
</evidence>
<comment type="caution">
    <text evidence="5">The sequence shown here is derived from an EMBL/GenBank/DDBJ whole genome shotgun (WGS) entry which is preliminary data.</text>
</comment>
<evidence type="ECO:0000259" key="3">
    <source>
        <dbReference type="Pfam" id="PF23338"/>
    </source>
</evidence>
<dbReference type="AlphaFoldDB" id="A0A2P6N985"/>
<dbReference type="GO" id="GO:0034464">
    <property type="term" value="C:BBSome"/>
    <property type="evidence" value="ECO:0007669"/>
    <property type="project" value="InterPro"/>
</dbReference>
<evidence type="ECO:0000313" key="6">
    <source>
        <dbReference type="Proteomes" id="UP000241769"/>
    </source>
</evidence>
<feature type="domain" description="PTHB1 N-terminal" evidence="1">
    <location>
        <begin position="18"/>
        <end position="381"/>
    </location>
</feature>
<dbReference type="InterPro" id="IPR028073">
    <property type="entry name" value="PHTB1_N_dom"/>
</dbReference>
<reference evidence="5 6" key="1">
    <citation type="journal article" date="2018" name="Genome Biol. Evol.">
        <title>Multiple Roots of Fruiting Body Formation in Amoebozoa.</title>
        <authorList>
            <person name="Hillmann F."/>
            <person name="Forbes G."/>
            <person name="Novohradska S."/>
            <person name="Ferling I."/>
            <person name="Riege K."/>
            <person name="Groth M."/>
            <person name="Westermann M."/>
            <person name="Marz M."/>
            <person name="Spaller T."/>
            <person name="Winckler T."/>
            <person name="Schaap P."/>
            <person name="Glockner G."/>
        </authorList>
    </citation>
    <scope>NUCLEOTIDE SEQUENCE [LARGE SCALE GENOMIC DNA]</scope>
    <source>
        <strain evidence="5 6">Jena</strain>
    </source>
</reference>
<dbReference type="Pfam" id="PF23338">
    <property type="entry name" value="PTHB1_hp"/>
    <property type="match status" value="1"/>
</dbReference>
<feature type="domain" description="PTHB1 GAE" evidence="2">
    <location>
        <begin position="442"/>
        <end position="525"/>
    </location>
</feature>
<keyword evidence="6" id="KW-1185">Reference proteome</keyword>
<accession>A0A2P6N985</accession>
<feature type="domain" description="PTHB1 C-terminal helix bundle" evidence="4">
    <location>
        <begin position="741"/>
        <end position="812"/>
    </location>
</feature>
<feature type="domain" description="PTHB1 hairpin" evidence="3">
    <location>
        <begin position="637"/>
        <end position="737"/>
    </location>
</feature>
<dbReference type="GO" id="GO:0060271">
    <property type="term" value="P:cilium assembly"/>
    <property type="evidence" value="ECO:0007669"/>
    <property type="project" value="TreeGrafter"/>
</dbReference>
<dbReference type="Pfam" id="PF14728">
    <property type="entry name" value="PTHB1_GAE"/>
    <property type="match status" value="1"/>
</dbReference>
<dbReference type="Proteomes" id="UP000241769">
    <property type="component" value="Unassembled WGS sequence"/>
</dbReference>
<dbReference type="EMBL" id="MDYQ01000146">
    <property type="protein sequence ID" value="PRP80528.1"/>
    <property type="molecule type" value="Genomic_DNA"/>
</dbReference>
<gene>
    <name evidence="5" type="ORF">PROFUN_11841</name>
</gene>
<evidence type="ECO:0000313" key="5">
    <source>
        <dbReference type="EMBL" id="PRP80528.1"/>
    </source>
</evidence>
<dbReference type="PANTHER" id="PTHR20991:SF0">
    <property type="entry name" value="PROTEIN PTHB1"/>
    <property type="match status" value="1"/>
</dbReference>
<dbReference type="PANTHER" id="PTHR20991">
    <property type="entry name" value="PARATHYROID HORMONE-RESPONSIVE B1 GENE"/>
    <property type="match status" value="1"/>
</dbReference>
<dbReference type="Pfam" id="PF14727">
    <property type="entry name" value="PHTB1_N"/>
    <property type="match status" value="1"/>
</dbReference>
<organism evidence="5 6">
    <name type="scientific">Planoprotostelium fungivorum</name>
    <dbReference type="NCBI Taxonomy" id="1890364"/>
    <lineage>
        <taxon>Eukaryota</taxon>
        <taxon>Amoebozoa</taxon>
        <taxon>Evosea</taxon>
        <taxon>Variosea</taxon>
        <taxon>Cavosteliida</taxon>
        <taxon>Cavosteliaceae</taxon>
        <taxon>Planoprotostelium</taxon>
    </lineage>
</organism>
<dbReference type="STRING" id="1890364.A0A2P6N985"/>
<dbReference type="Pfam" id="PF23339">
    <property type="entry name" value="PTHB1_CtH"/>
    <property type="match status" value="1"/>
</dbReference>
<dbReference type="InterPro" id="IPR026511">
    <property type="entry name" value="PTHB1"/>
</dbReference>
<evidence type="ECO:0000259" key="1">
    <source>
        <dbReference type="Pfam" id="PF14727"/>
    </source>
</evidence>
<dbReference type="OrthoDB" id="10262646at2759"/>
<sequence>MNAAVWRFFSSSQQRLSMSLFRSRPWWSAPIPVDEEYQSGCLCVDNVDNDPSGKVKVVTGSFQGILRIYLPRRGAFQSGDLLLEHDVGAPIMQVSAGRFIPSSTQLALAVLHPRKVTVYTVTSQPGALDSGLICKLEKKYEHALAHSSWNMTHGPFGGVYDKDFLCVQSFDGVLSFFEHDHFAFTRYLNNFLLPGPLCYIARTDSFVTANASMEIECYRYHNLALTGSDRALNEKEGDASRRKLPLEWKYNFGEQVLDICIARVSRNSAASQFDIVVLGEHNVVTLKDNGQIKLQTKLDFHPSCLFSYPIQETTDQIFHNLIIGSHSKTFKIYKETKVVWTSQTDTVPVAIRTAKFGNLQGLLVVLDDRGSLTVNYLGTDPSLQVVKVEADSAPFNYEETDNQLRLLQSQIAEATEGAPKDPPDVLVMRVAPDQGHAEATSLNVVLELAHKGQDTLNNIHVSVHVEEPLFAAEPTIIIPSLAPKVAAKIEFIFTTQNSSLPISNQIRFIACAVNSKNEPRTSTCDILAPFHLYVNPVAPPASSLPFQFTLDTIEAKTHQIGQLFSDVYLLNREAETQANIVSVKYQASEDVYAAVTGGPIDEEATEMGAAWLITMELARRLTDAERGDLQFSYSGELPLQEYFEIIDTHHACRVRCIELEKDLEKEAEQFRAIQKRLLVRFKDKNAAPLQNLDVLLRNTYESLVKVAESVEKTKTELVKSGKSLSAATSLIQFLIRTKYRLDQASVEVLETTLTSTVNDDVLSQGWEESVVAGIDSLIRTLNAQEAVLVPQMKMLDVTSKLQKQILLVCDKLSKGTSLVRTAKRKTTKNAKKKNSKV</sequence>
<name>A0A2P6N985_9EUKA</name>
<dbReference type="InterPro" id="IPR055363">
    <property type="entry name" value="PTHB1_hp_dom"/>
</dbReference>
<dbReference type="GO" id="GO:0016020">
    <property type="term" value="C:membrane"/>
    <property type="evidence" value="ECO:0007669"/>
    <property type="project" value="TreeGrafter"/>
</dbReference>
<dbReference type="InterPro" id="IPR028074">
    <property type="entry name" value="PHTB1_GAE_dom"/>
</dbReference>
<dbReference type="InParanoid" id="A0A2P6N985"/>